<keyword evidence="3" id="KW-0238">DNA-binding</keyword>
<evidence type="ECO:0000259" key="5">
    <source>
        <dbReference type="PROSITE" id="PS51898"/>
    </source>
</evidence>
<dbReference type="Proteomes" id="UP001226574">
    <property type="component" value="Unassembled WGS sequence"/>
</dbReference>
<dbReference type="InterPro" id="IPR013762">
    <property type="entry name" value="Integrase-like_cat_sf"/>
</dbReference>
<gene>
    <name evidence="6" type="ORF">RC083_20225</name>
</gene>
<feature type="domain" description="Tyr recombinase" evidence="5">
    <location>
        <begin position="137"/>
        <end position="329"/>
    </location>
</feature>
<dbReference type="PANTHER" id="PTHR30349">
    <property type="entry name" value="PHAGE INTEGRASE-RELATED"/>
    <property type="match status" value="1"/>
</dbReference>
<dbReference type="PROSITE" id="PS51898">
    <property type="entry name" value="TYR_RECOMBINASE"/>
    <property type="match status" value="1"/>
</dbReference>
<dbReference type="Gene3D" id="1.10.443.10">
    <property type="entry name" value="Intergrase catalytic core"/>
    <property type="match status" value="1"/>
</dbReference>
<evidence type="ECO:0000256" key="1">
    <source>
        <dbReference type="ARBA" id="ARBA00008857"/>
    </source>
</evidence>
<protein>
    <submittedName>
        <fullName evidence="6">Tyrosine-type recombinase/integrase</fullName>
    </submittedName>
</protein>
<proteinExistence type="inferred from homology"/>
<evidence type="ECO:0000313" key="6">
    <source>
        <dbReference type="EMBL" id="MDQ9093897.1"/>
    </source>
</evidence>
<name>A0ABU1BJX5_PSEHA</name>
<evidence type="ECO:0000313" key="7">
    <source>
        <dbReference type="Proteomes" id="UP001226574"/>
    </source>
</evidence>
<reference evidence="6 7" key="1">
    <citation type="submission" date="2023-08" db="EMBL/GenBank/DDBJ databases">
        <title>Pseudoalteromonas haloplanktis LL1 genome.</title>
        <authorList>
            <person name="Wu S."/>
        </authorList>
    </citation>
    <scope>NUCLEOTIDE SEQUENCE [LARGE SCALE GENOMIC DNA]</scope>
    <source>
        <strain evidence="6 7">LL1</strain>
    </source>
</reference>
<dbReference type="InterPro" id="IPR002104">
    <property type="entry name" value="Integrase_catalytic"/>
</dbReference>
<keyword evidence="2" id="KW-0229">DNA integration</keyword>
<dbReference type="Pfam" id="PF00589">
    <property type="entry name" value="Phage_integrase"/>
    <property type="match status" value="1"/>
</dbReference>
<sequence>MNARLKHITNGSKALALSIRAEKTAPVVRDDNCPIYAYLMSLKSANSQQTAIRVLQSIAKHLGQPGYYSIIWQNFDRNTLNQLIKILIDKDKAPDTISLYISVIKRVLFEAYLLDLIDTKHWERIKSVQKPQAGRQKIHNVLNEFEFKELLHTIDITSSNSVMAVRDKAIFHLFIGCGLRRFELVNLKLENINLQSHTIIFDGKGRKQREVKLHNVTFAALQEWLAVRGTTPGPLFVRIYKSGSLPAWLVSNESRISGLSTEAMYMLCRKYGLIDKDIAPHSLRRSYATLLDSNGADIKHIAKLMGHSSIKTTERYIQVDHQDVMDTVDDKLFKTIP</sequence>
<comment type="caution">
    <text evidence="6">The sequence shown here is derived from an EMBL/GenBank/DDBJ whole genome shotgun (WGS) entry which is preliminary data.</text>
</comment>
<evidence type="ECO:0000256" key="2">
    <source>
        <dbReference type="ARBA" id="ARBA00022908"/>
    </source>
</evidence>
<comment type="similarity">
    <text evidence="1">Belongs to the 'phage' integrase family.</text>
</comment>
<dbReference type="SUPFAM" id="SSF56349">
    <property type="entry name" value="DNA breaking-rejoining enzymes"/>
    <property type="match status" value="1"/>
</dbReference>
<dbReference type="InterPro" id="IPR011010">
    <property type="entry name" value="DNA_brk_join_enz"/>
</dbReference>
<keyword evidence="4" id="KW-0233">DNA recombination</keyword>
<organism evidence="6 7">
    <name type="scientific">Pseudoalteromonas haloplanktis</name>
    <name type="common">Alteromonas haloplanktis</name>
    <dbReference type="NCBI Taxonomy" id="228"/>
    <lineage>
        <taxon>Bacteria</taxon>
        <taxon>Pseudomonadati</taxon>
        <taxon>Pseudomonadota</taxon>
        <taxon>Gammaproteobacteria</taxon>
        <taxon>Alteromonadales</taxon>
        <taxon>Pseudoalteromonadaceae</taxon>
        <taxon>Pseudoalteromonas</taxon>
    </lineage>
</organism>
<dbReference type="EMBL" id="JAVIFY010000023">
    <property type="protein sequence ID" value="MDQ9093897.1"/>
    <property type="molecule type" value="Genomic_DNA"/>
</dbReference>
<dbReference type="PANTHER" id="PTHR30349:SF41">
    <property type="entry name" value="INTEGRASE_RECOMBINASE PROTEIN MJ0367-RELATED"/>
    <property type="match status" value="1"/>
</dbReference>
<dbReference type="InterPro" id="IPR050090">
    <property type="entry name" value="Tyrosine_recombinase_XerCD"/>
</dbReference>
<accession>A0ABU1BJX5</accession>
<keyword evidence="7" id="KW-1185">Reference proteome</keyword>
<evidence type="ECO:0000256" key="3">
    <source>
        <dbReference type="ARBA" id="ARBA00023125"/>
    </source>
</evidence>
<evidence type="ECO:0000256" key="4">
    <source>
        <dbReference type="ARBA" id="ARBA00023172"/>
    </source>
</evidence>
<dbReference type="RefSeq" id="WP_309039749.1">
    <property type="nucleotide sequence ID" value="NZ_JAVIFY010000023.1"/>
</dbReference>